<feature type="transmembrane region" description="Helical" evidence="1">
    <location>
        <begin position="131"/>
        <end position="150"/>
    </location>
</feature>
<reference evidence="2" key="1">
    <citation type="submission" date="2018-05" db="EMBL/GenBank/DDBJ databases">
        <authorList>
            <person name="Lanie J.A."/>
            <person name="Ng W.-L."/>
            <person name="Kazmierczak K.M."/>
            <person name="Andrzejewski T.M."/>
            <person name="Davidsen T.M."/>
            <person name="Wayne K.J."/>
            <person name="Tettelin H."/>
            <person name="Glass J.I."/>
            <person name="Rusch D."/>
            <person name="Podicherti R."/>
            <person name="Tsui H.-C.T."/>
            <person name="Winkler M.E."/>
        </authorList>
    </citation>
    <scope>NUCLEOTIDE SEQUENCE</scope>
</reference>
<sequence>MGAPKESQTGVTAANELYWGSNQSVNKIAEELELSKSALYDMIRPKPLDLSCPLCGRGIVYANRTACEKGLANCSECEWEGTENEANPFVAEHPVALPTYDDQGVVSLDEDPDQASTSLPTRLDLSTTRTMAAGALLGAAAGLALVIWTWRR</sequence>
<evidence type="ECO:0000256" key="1">
    <source>
        <dbReference type="SAM" id="Phobius"/>
    </source>
</evidence>
<proteinExistence type="predicted"/>
<keyword evidence="1" id="KW-1133">Transmembrane helix</keyword>
<dbReference type="EMBL" id="UINC01001263">
    <property type="protein sequence ID" value="SUZ76046.1"/>
    <property type="molecule type" value="Genomic_DNA"/>
</dbReference>
<evidence type="ECO:0000313" key="2">
    <source>
        <dbReference type="EMBL" id="SUZ76046.1"/>
    </source>
</evidence>
<keyword evidence="1" id="KW-0472">Membrane</keyword>
<keyword evidence="1" id="KW-0812">Transmembrane</keyword>
<dbReference type="AlphaFoldDB" id="A0A381Q9R0"/>
<accession>A0A381Q9R0</accession>
<organism evidence="2">
    <name type="scientific">marine metagenome</name>
    <dbReference type="NCBI Taxonomy" id="408172"/>
    <lineage>
        <taxon>unclassified sequences</taxon>
        <taxon>metagenomes</taxon>
        <taxon>ecological metagenomes</taxon>
    </lineage>
</organism>
<protein>
    <submittedName>
        <fullName evidence="2">Uncharacterized protein</fullName>
    </submittedName>
</protein>
<gene>
    <name evidence="2" type="ORF">METZ01_LOCUS28900</name>
</gene>
<name>A0A381Q9R0_9ZZZZ</name>